<organism evidence="1 2">
    <name type="scientific">Ruminococcus albus SY3</name>
    <dbReference type="NCBI Taxonomy" id="1341156"/>
    <lineage>
        <taxon>Bacteria</taxon>
        <taxon>Bacillati</taxon>
        <taxon>Bacillota</taxon>
        <taxon>Clostridia</taxon>
        <taxon>Eubacteriales</taxon>
        <taxon>Oscillospiraceae</taxon>
        <taxon>Ruminococcus</taxon>
    </lineage>
</organism>
<reference evidence="1 2" key="1">
    <citation type="submission" date="2013-06" db="EMBL/GenBank/DDBJ databases">
        <title>Rumen cellulosomics: divergent fiber-degrading strategies revealed by comparative genome-wide analysis of six Ruminococcal strains.</title>
        <authorList>
            <person name="Dassa B."/>
            <person name="Borovok I."/>
            <person name="Lamed R."/>
            <person name="Flint H."/>
            <person name="Yeoman C.J."/>
            <person name="White B."/>
            <person name="Bayer E.A."/>
        </authorList>
    </citation>
    <scope>NUCLEOTIDE SEQUENCE [LARGE SCALE GENOMIC DNA]</scope>
    <source>
        <strain evidence="1 2">SY3</strain>
    </source>
</reference>
<comment type="caution">
    <text evidence="1">The sequence shown here is derived from an EMBL/GenBank/DDBJ whole genome shotgun (WGS) entry which is preliminary data.</text>
</comment>
<dbReference type="RefSeq" id="WP_037288824.1">
    <property type="nucleotide sequence ID" value="NZ_JEOB01000004.1"/>
</dbReference>
<dbReference type="AlphaFoldDB" id="A0A011UCR9"/>
<evidence type="ECO:0000313" key="2">
    <source>
        <dbReference type="Proteomes" id="UP000021369"/>
    </source>
</evidence>
<accession>A0A011UCR9</accession>
<dbReference type="Proteomes" id="UP000021369">
    <property type="component" value="Unassembled WGS sequence"/>
</dbReference>
<name>A0A011UCR9_RUMAL</name>
<sequence length="68" mass="8052">MLKNRKELMIWKTGKPDLRTSTACRPASDIDKSRRKDVDSILRREQQKTMGEYLHILELRMELHGITI</sequence>
<dbReference type="EMBL" id="JEOB01000004">
    <property type="protein sequence ID" value="EXM38409.1"/>
    <property type="molecule type" value="Genomic_DNA"/>
</dbReference>
<gene>
    <name evidence="1" type="ORF">RASY3_12655</name>
</gene>
<proteinExistence type="predicted"/>
<protein>
    <submittedName>
        <fullName evidence="1">Uncharacterized protein</fullName>
    </submittedName>
</protein>
<dbReference type="PATRIC" id="fig|1341156.4.peg.2463"/>
<evidence type="ECO:0000313" key="1">
    <source>
        <dbReference type="EMBL" id="EXM38409.1"/>
    </source>
</evidence>
<keyword evidence="2" id="KW-1185">Reference proteome</keyword>